<evidence type="ECO:0000256" key="4">
    <source>
        <dbReference type="ARBA" id="ARBA00022679"/>
    </source>
</evidence>
<dbReference type="SMART" id="SM00387">
    <property type="entry name" value="HATPase_c"/>
    <property type="match status" value="1"/>
</dbReference>
<evidence type="ECO:0000256" key="6">
    <source>
        <dbReference type="SAM" id="Coils"/>
    </source>
</evidence>
<dbReference type="PRINTS" id="PR00344">
    <property type="entry name" value="BCTRLSENSOR"/>
</dbReference>
<feature type="domain" description="Histidine kinase" evidence="8">
    <location>
        <begin position="259"/>
        <end position="478"/>
    </location>
</feature>
<dbReference type="PANTHER" id="PTHR43047">
    <property type="entry name" value="TWO-COMPONENT HISTIDINE PROTEIN KINASE"/>
    <property type="match status" value="1"/>
</dbReference>
<dbReference type="Pfam" id="PF02518">
    <property type="entry name" value="HATPase_c"/>
    <property type="match status" value="1"/>
</dbReference>
<dbReference type="PROSITE" id="PS50109">
    <property type="entry name" value="HIS_KIN"/>
    <property type="match status" value="1"/>
</dbReference>
<accession>A0ABN0VNK6</accession>
<name>A0ABN0VNK6_9GAMM</name>
<dbReference type="Pfam" id="PF00512">
    <property type="entry name" value="HisKA"/>
    <property type="match status" value="1"/>
</dbReference>
<evidence type="ECO:0000259" key="8">
    <source>
        <dbReference type="PROSITE" id="PS50109"/>
    </source>
</evidence>
<evidence type="ECO:0000313" key="10">
    <source>
        <dbReference type="Proteomes" id="UP001501787"/>
    </source>
</evidence>
<dbReference type="InterPro" id="IPR005467">
    <property type="entry name" value="His_kinase_dom"/>
</dbReference>
<protein>
    <recommendedName>
        <fullName evidence="2">histidine kinase</fullName>
        <ecNumber evidence="2">2.7.13.3</ecNumber>
    </recommendedName>
</protein>
<keyword evidence="7" id="KW-1133">Transmembrane helix</keyword>
<comment type="catalytic activity">
    <reaction evidence="1">
        <text>ATP + protein L-histidine = ADP + protein N-phospho-L-histidine.</text>
        <dbReference type="EC" id="2.7.13.3"/>
    </reaction>
</comment>
<dbReference type="InterPro" id="IPR036890">
    <property type="entry name" value="HATPase_C_sf"/>
</dbReference>
<dbReference type="EMBL" id="BAAAFR010000001">
    <property type="protein sequence ID" value="GAA0313179.1"/>
    <property type="molecule type" value="Genomic_DNA"/>
</dbReference>
<dbReference type="SUPFAM" id="SSF55874">
    <property type="entry name" value="ATPase domain of HSP90 chaperone/DNA topoisomerase II/histidine kinase"/>
    <property type="match status" value="1"/>
</dbReference>
<evidence type="ECO:0000313" key="9">
    <source>
        <dbReference type="EMBL" id="GAA0313179.1"/>
    </source>
</evidence>
<keyword evidence="10" id="KW-1185">Reference proteome</keyword>
<dbReference type="Gene3D" id="3.30.565.10">
    <property type="entry name" value="Histidine kinase-like ATPase, C-terminal domain"/>
    <property type="match status" value="1"/>
</dbReference>
<dbReference type="Gene3D" id="1.10.287.130">
    <property type="match status" value="1"/>
</dbReference>
<sequence length="612" mass="70150">MVVTSLVVTLFSIVYGCVYHYQQKRIYVEELAEMLAVSAAAENGAEIVAQQVSRLLEDDSNIQSIVFYSTDYPVTTFEDSESMPRRNDWSTALFAHNVSFNRAVTAGDLSTNNALAETQNALSDESETRLKGYINVTLDVEQMRYNWIRYDLLLWLGLMAIGVALIWLVIRQLNWPTRNIAELASVCEVVNDNPELKQLPVIQQNMEFDDLRQIRRAFINLFNRLQTAEKKIEDFADLEEKLRNKDLSLDVQRHNFQSMITHELKTSLNAISGGLQLLNPQYLNTEQKDILNMVRKGSQHLDSTLEQIIQLNKIERGQVSVRLTTFNPLQLLADIFAEFEPQAKQKQLELISKVHHVDYALEGDVEKIKQVLGTLLENALKFTHAGEIVVESELKHFDQTIRWQVTVADTGIGIEEKYLDDIFTPFFQVDPTHTREHEGAGVGLPVIKQILHLLGASIDVKSQLGAGSKFKVVMPLRNTYQPVHMQQCFAGLSIHYYYESTDSVAMVEVLQRLGAQVDMIQQQQALSITTDADVVMIAEDVLPDRAIHITHHIRDQERHHRPLLIYWYPEYKFQTFNDIEHELKSEGIDYCHASTESSEMLYTLLQKWLGWL</sequence>
<dbReference type="InterPro" id="IPR003594">
    <property type="entry name" value="HATPase_dom"/>
</dbReference>
<comment type="caution">
    <text evidence="9">The sequence shown here is derived from an EMBL/GenBank/DDBJ whole genome shotgun (WGS) entry which is preliminary data.</text>
</comment>
<evidence type="ECO:0000256" key="3">
    <source>
        <dbReference type="ARBA" id="ARBA00022553"/>
    </source>
</evidence>
<dbReference type="SUPFAM" id="SSF47384">
    <property type="entry name" value="Homodimeric domain of signal transducing histidine kinase"/>
    <property type="match status" value="1"/>
</dbReference>
<keyword evidence="6" id="KW-0175">Coiled coil</keyword>
<dbReference type="InterPro" id="IPR003661">
    <property type="entry name" value="HisK_dim/P_dom"/>
</dbReference>
<reference evidence="9 10" key="1">
    <citation type="journal article" date="2019" name="Int. J. Syst. Evol. Microbiol.">
        <title>The Global Catalogue of Microorganisms (GCM) 10K type strain sequencing project: providing services to taxonomists for standard genome sequencing and annotation.</title>
        <authorList>
            <consortium name="The Broad Institute Genomics Platform"/>
            <consortium name="The Broad Institute Genome Sequencing Center for Infectious Disease"/>
            <person name="Wu L."/>
            <person name="Ma J."/>
        </authorList>
    </citation>
    <scope>NUCLEOTIDE SEQUENCE [LARGE SCALE GENOMIC DNA]</scope>
    <source>
        <strain evidence="9 10">JCM 16343</strain>
    </source>
</reference>
<feature type="transmembrane region" description="Helical" evidence="7">
    <location>
        <begin position="152"/>
        <end position="170"/>
    </location>
</feature>
<evidence type="ECO:0000256" key="7">
    <source>
        <dbReference type="SAM" id="Phobius"/>
    </source>
</evidence>
<dbReference type="InterPro" id="IPR036097">
    <property type="entry name" value="HisK_dim/P_sf"/>
</dbReference>
<evidence type="ECO:0000256" key="5">
    <source>
        <dbReference type="ARBA" id="ARBA00022777"/>
    </source>
</evidence>
<dbReference type="CDD" id="cd00082">
    <property type="entry name" value="HisKA"/>
    <property type="match status" value="1"/>
</dbReference>
<evidence type="ECO:0000256" key="1">
    <source>
        <dbReference type="ARBA" id="ARBA00000085"/>
    </source>
</evidence>
<gene>
    <name evidence="9" type="ORF">GCM10009129_08100</name>
</gene>
<dbReference type="EC" id="2.7.13.3" evidence="2"/>
<dbReference type="SMART" id="SM00388">
    <property type="entry name" value="HisKA"/>
    <property type="match status" value="1"/>
</dbReference>
<proteinExistence type="predicted"/>
<dbReference type="InterPro" id="IPR004358">
    <property type="entry name" value="Sig_transdc_His_kin-like_C"/>
</dbReference>
<keyword evidence="7" id="KW-0812">Transmembrane</keyword>
<feature type="coiled-coil region" evidence="6">
    <location>
        <begin position="211"/>
        <end position="245"/>
    </location>
</feature>
<keyword evidence="4" id="KW-0808">Transferase</keyword>
<keyword evidence="7" id="KW-0472">Membrane</keyword>
<dbReference type="PANTHER" id="PTHR43047:SF62">
    <property type="entry name" value="SENSOR HISTIDINE KINASE DPIB"/>
    <property type="match status" value="1"/>
</dbReference>
<keyword evidence="3" id="KW-0597">Phosphoprotein</keyword>
<dbReference type="Proteomes" id="UP001501787">
    <property type="component" value="Unassembled WGS sequence"/>
</dbReference>
<evidence type="ECO:0000256" key="2">
    <source>
        <dbReference type="ARBA" id="ARBA00012438"/>
    </source>
</evidence>
<keyword evidence="5" id="KW-0418">Kinase</keyword>
<organism evidence="9 10">
    <name type="scientific">Psychrobacter aestuarii</name>
    <dbReference type="NCBI Taxonomy" id="556327"/>
    <lineage>
        <taxon>Bacteria</taxon>
        <taxon>Pseudomonadati</taxon>
        <taxon>Pseudomonadota</taxon>
        <taxon>Gammaproteobacteria</taxon>
        <taxon>Moraxellales</taxon>
        <taxon>Moraxellaceae</taxon>
        <taxon>Psychrobacter</taxon>
    </lineage>
</organism>